<organism evidence="11 12">
    <name type="scientific">Emiliania huxleyi (strain CCMP1516)</name>
    <dbReference type="NCBI Taxonomy" id="280463"/>
    <lineage>
        <taxon>Eukaryota</taxon>
        <taxon>Haptista</taxon>
        <taxon>Haptophyta</taxon>
        <taxon>Prymnesiophyceae</taxon>
        <taxon>Isochrysidales</taxon>
        <taxon>Noelaerhabdaceae</taxon>
        <taxon>Emiliania</taxon>
    </lineage>
</organism>
<dbReference type="Gene3D" id="1.10.3430.10">
    <property type="entry name" value="Ammonium transporter AmtB like domains"/>
    <property type="match status" value="1"/>
</dbReference>
<keyword evidence="3 8" id="KW-0813">Transport</keyword>
<evidence type="ECO:0000259" key="10">
    <source>
        <dbReference type="Pfam" id="PF00909"/>
    </source>
</evidence>
<dbReference type="PANTHER" id="PTHR11730">
    <property type="entry name" value="AMMONIUM TRANSPORTER"/>
    <property type="match status" value="1"/>
</dbReference>
<comment type="caution">
    <text evidence="8">Lacks conserved residue(s) required for the propagation of feature annotation.</text>
</comment>
<dbReference type="eggNOG" id="KOG0682">
    <property type="taxonomic scope" value="Eukaryota"/>
</dbReference>
<evidence type="ECO:0000256" key="7">
    <source>
        <dbReference type="ARBA" id="ARBA00023177"/>
    </source>
</evidence>
<feature type="transmembrane region" description="Helical" evidence="8">
    <location>
        <begin position="365"/>
        <end position="385"/>
    </location>
</feature>
<dbReference type="EnsemblProtists" id="EOD13611">
    <property type="protein sequence ID" value="EOD13611"/>
    <property type="gene ID" value="EMIHUDRAFT_212609"/>
</dbReference>
<dbReference type="Proteomes" id="UP000013827">
    <property type="component" value="Unassembled WGS sequence"/>
</dbReference>
<proteinExistence type="inferred from homology"/>
<keyword evidence="4 8" id="KW-0812">Transmembrane</keyword>
<feature type="domain" description="Ammonium transporter AmtB-like" evidence="10">
    <location>
        <begin position="38"/>
        <end position="464"/>
    </location>
</feature>
<protein>
    <recommendedName>
        <fullName evidence="8">Ammonium transporter</fullName>
    </recommendedName>
</protein>
<feature type="transmembrane region" description="Helical" evidence="8">
    <location>
        <begin position="113"/>
        <end position="130"/>
    </location>
</feature>
<reference evidence="11" key="2">
    <citation type="submission" date="2024-10" db="UniProtKB">
        <authorList>
            <consortium name="EnsemblProtists"/>
        </authorList>
    </citation>
    <scope>IDENTIFICATION</scope>
</reference>
<keyword evidence="6 8" id="KW-0472">Membrane</keyword>
<dbReference type="GO" id="GO:0005886">
    <property type="term" value="C:plasma membrane"/>
    <property type="evidence" value="ECO:0007669"/>
    <property type="project" value="UniProtKB-SubCell"/>
</dbReference>
<dbReference type="PaxDb" id="2903-EOD13611"/>
<feature type="transmembrane region" description="Helical" evidence="8">
    <location>
        <begin position="37"/>
        <end position="57"/>
    </location>
</feature>
<keyword evidence="7 8" id="KW-0924">Ammonia transport</keyword>
<accession>A0A0D3IQS6</accession>
<feature type="compositionally biased region" description="Polar residues" evidence="9">
    <location>
        <begin position="501"/>
        <end position="516"/>
    </location>
</feature>
<dbReference type="KEGG" id="ehx:EMIHUDRAFT_212609"/>
<evidence type="ECO:0000256" key="1">
    <source>
        <dbReference type="ARBA" id="ARBA00004141"/>
    </source>
</evidence>
<dbReference type="NCBIfam" id="TIGR00836">
    <property type="entry name" value="amt"/>
    <property type="match status" value="1"/>
</dbReference>
<sequence length="560" mass="58368">MGKSPTGSFAEAIEALRAEVHAVERREREARAETDTFFLLFCGSLVFIMQAGFALLAAGSVRMRSVKNILLKSVMDACLGGLIWYLFGFGLAYDDGDGPGNPFIGSRTHWIKFFFQYAFAAAAATITSGARCTLVAYLLYVVLIVGFIYPVIVHWVWDPAGFLSAFNKDAVLTGMIDFAGSGVVHMTGGVCALSGAAIIAPRRGRFHPQSDCSGAGLDQPGTGAFQGQSAPLQASSQSVLGTFLLWFGWYGFNPGSTLAIHGYARDAARAAVTTTLAAAAAATAGLLLKRGLPGRLGGSLVWDLGHSCNSLLGGLVSITAGCSVVAPWASILIGALGAAVYHAASCSMRKLKIDDPLDAFAVHGACGLWGCVAVGFFCTPAYSYAPHADSQLYSTLGGYDCGVLYGGSGQLLAAQIVSPLLIALWAGSLSAIAFAGMRTAKMLRVSEYTERIGLDNTKHGGGAYPAIDAAIDAAIKEVSSSLKKDLREPSAHKMKEDTAPGAQSTDTSPAWTSPALSCSDGIAAPPPIAAEGWERQARSKRHPSRDLGPTGEDSSNTASA</sequence>
<dbReference type="InterPro" id="IPR001905">
    <property type="entry name" value="Ammonium_transpt"/>
</dbReference>
<evidence type="ECO:0000256" key="3">
    <source>
        <dbReference type="ARBA" id="ARBA00022448"/>
    </source>
</evidence>
<feature type="transmembrane region" description="Helical" evidence="8">
    <location>
        <begin position="412"/>
        <end position="435"/>
    </location>
</feature>
<dbReference type="RefSeq" id="XP_005766040.1">
    <property type="nucleotide sequence ID" value="XM_005765983.1"/>
</dbReference>
<dbReference type="AlphaFoldDB" id="A0A0D3IQS6"/>
<dbReference type="GO" id="GO:0097272">
    <property type="term" value="P:ammonium homeostasis"/>
    <property type="evidence" value="ECO:0007669"/>
    <property type="project" value="TreeGrafter"/>
</dbReference>
<evidence type="ECO:0000256" key="6">
    <source>
        <dbReference type="ARBA" id="ARBA00023136"/>
    </source>
</evidence>
<feature type="transmembrane region" description="Helical" evidence="8">
    <location>
        <begin position="69"/>
        <end position="93"/>
    </location>
</feature>
<evidence type="ECO:0000256" key="8">
    <source>
        <dbReference type="RuleBase" id="RU362002"/>
    </source>
</evidence>
<evidence type="ECO:0000256" key="2">
    <source>
        <dbReference type="ARBA" id="ARBA00005887"/>
    </source>
</evidence>
<evidence type="ECO:0000313" key="11">
    <source>
        <dbReference type="EnsemblProtists" id="EOD13611"/>
    </source>
</evidence>
<feature type="compositionally biased region" description="Basic and acidic residues" evidence="9">
    <location>
        <begin position="482"/>
        <end position="498"/>
    </location>
</feature>
<dbReference type="STRING" id="2903.R1DS77"/>
<feature type="transmembrane region" description="Helical" evidence="8">
    <location>
        <begin position="137"/>
        <end position="157"/>
    </location>
</feature>
<evidence type="ECO:0000256" key="5">
    <source>
        <dbReference type="ARBA" id="ARBA00022989"/>
    </source>
</evidence>
<name>A0A0D3IQS6_EMIH1</name>
<dbReference type="InterPro" id="IPR029020">
    <property type="entry name" value="Ammonium/urea_transptr"/>
</dbReference>
<dbReference type="HOGENOM" id="CLU_000445_33_1_1"/>
<comment type="similarity">
    <text evidence="2 8">Belongs to the ammonia transporter channel (TC 1.A.11.2) family.</text>
</comment>
<dbReference type="PANTHER" id="PTHR11730:SF6">
    <property type="entry name" value="AMMONIUM TRANSPORTER"/>
    <property type="match status" value="1"/>
</dbReference>
<dbReference type="GO" id="GO:0008519">
    <property type="term" value="F:ammonium channel activity"/>
    <property type="evidence" value="ECO:0007669"/>
    <property type="project" value="InterPro"/>
</dbReference>
<feature type="transmembrane region" description="Helical" evidence="8">
    <location>
        <begin position="270"/>
        <end position="288"/>
    </location>
</feature>
<evidence type="ECO:0000256" key="4">
    <source>
        <dbReference type="ARBA" id="ARBA00022692"/>
    </source>
</evidence>
<dbReference type="InterPro" id="IPR024041">
    <property type="entry name" value="NH4_transpt_AmtB-like_dom"/>
</dbReference>
<evidence type="ECO:0000313" key="12">
    <source>
        <dbReference type="Proteomes" id="UP000013827"/>
    </source>
</evidence>
<feature type="transmembrane region" description="Helical" evidence="8">
    <location>
        <begin position="177"/>
        <end position="200"/>
    </location>
</feature>
<dbReference type="Pfam" id="PF00909">
    <property type="entry name" value="Ammonium_transp"/>
    <property type="match status" value="1"/>
</dbReference>
<keyword evidence="5 8" id="KW-1133">Transmembrane helix</keyword>
<dbReference type="SUPFAM" id="SSF111352">
    <property type="entry name" value="Ammonium transporter"/>
    <property type="match status" value="1"/>
</dbReference>
<reference evidence="12" key="1">
    <citation type="journal article" date="2013" name="Nature">
        <title>Pan genome of the phytoplankton Emiliania underpins its global distribution.</title>
        <authorList>
            <person name="Read B.A."/>
            <person name="Kegel J."/>
            <person name="Klute M.J."/>
            <person name="Kuo A."/>
            <person name="Lefebvre S.C."/>
            <person name="Maumus F."/>
            <person name="Mayer C."/>
            <person name="Miller J."/>
            <person name="Monier A."/>
            <person name="Salamov A."/>
            <person name="Young J."/>
            <person name="Aguilar M."/>
            <person name="Claverie J.M."/>
            <person name="Frickenhaus S."/>
            <person name="Gonzalez K."/>
            <person name="Herman E.K."/>
            <person name="Lin Y.C."/>
            <person name="Napier J."/>
            <person name="Ogata H."/>
            <person name="Sarno A.F."/>
            <person name="Shmutz J."/>
            <person name="Schroeder D."/>
            <person name="de Vargas C."/>
            <person name="Verret F."/>
            <person name="von Dassow P."/>
            <person name="Valentin K."/>
            <person name="Van de Peer Y."/>
            <person name="Wheeler G."/>
            <person name="Dacks J.B."/>
            <person name="Delwiche C.F."/>
            <person name="Dyhrman S.T."/>
            <person name="Glockner G."/>
            <person name="John U."/>
            <person name="Richards T."/>
            <person name="Worden A.Z."/>
            <person name="Zhang X."/>
            <person name="Grigoriev I.V."/>
            <person name="Allen A.E."/>
            <person name="Bidle K."/>
            <person name="Borodovsky M."/>
            <person name="Bowler C."/>
            <person name="Brownlee C."/>
            <person name="Cock J.M."/>
            <person name="Elias M."/>
            <person name="Gladyshev V.N."/>
            <person name="Groth M."/>
            <person name="Guda C."/>
            <person name="Hadaegh A."/>
            <person name="Iglesias-Rodriguez M.D."/>
            <person name="Jenkins J."/>
            <person name="Jones B.M."/>
            <person name="Lawson T."/>
            <person name="Leese F."/>
            <person name="Lindquist E."/>
            <person name="Lobanov A."/>
            <person name="Lomsadze A."/>
            <person name="Malik S.B."/>
            <person name="Marsh M.E."/>
            <person name="Mackinder L."/>
            <person name="Mock T."/>
            <person name="Mueller-Roeber B."/>
            <person name="Pagarete A."/>
            <person name="Parker M."/>
            <person name="Probert I."/>
            <person name="Quesneville H."/>
            <person name="Raines C."/>
            <person name="Rensing S.A."/>
            <person name="Riano-Pachon D.M."/>
            <person name="Richier S."/>
            <person name="Rokitta S."/>
            <person name="Shiraiwa Y."/>
            <person name="Soanes D.M."/>
            <person name="van der Giezen M."/>
            <person name="Wahlund T.M."/>
            <person name="Williams B."/>
            <person name="Wilson W."/>
            <person name="Wolfe G."/>
            <person name="Wurch L.L."/>
        </authorList>
    </citation>
    <scope>NUCLEOTIDE SEQUENCE</scope>
</reference>
<evidence type="ECO:0000256" key="9">
    <source>
        <dbReference type="SAM" id="MobiDB-lite"/>
    </source>
</evidence>
<keyword evidence="12" id="KW-1185">Reference proteome</keyword>
<comment type="subcellular location">
    <subcellularLocation>
        <location evidence="8">Cell membrane</location>
        <topology evidence="8">Multi-pass membrane protein</topology>
    </subcellularLocation>
    <subcellularLocation>
        <location evidence="1">Membrane</location>
        <topology evidence="1">Multi-pass membrane protein</topology>
    </subcellularLocation>
</comment>
<dbReference type="GeneID" id="17259649"/>
<feature type="region of interest" description="Disordered" evidence="9">
    <location>
        <begin position="482"/>
        <end position="560"/>
    </location>
</feature>
<feature type="transmembrane region" description="Helical" evidence="8">
    <location>
        <begin position="325"/>
        <end position="344"/>
    </location>
</feature>